<dbReference type="Pfam" id="PF08241">
    <property type="entry name" value="Methyltransf_11"/>
    <property type="match status" value="1"/>
</dbReference>
<dbReference type="Gene3D" id="3.40.50.150">
    <property type="entry name" value="Vaccinia Virus protein VP39"/>
    <property type="match status" value="1"/>
</dbReference>
<dbReference type="PANTHER" id="PTHR44942:SF4">
    <property type="entry name" value="METHYLTRANSFERASE TYPE 11 DOMAIN-CONTAINING PROTEIN"/>
    <property type="match status" value="1"/>
</dbReference>
<dbReference type="AlphaFoldDB" id="A0A7L4YPB1"/>
<evidence type="ECO:0000313" key="5">
    <source>
        <dbReference type="EMBL" id="QHC00986.1"/>
    </source>
</evidence>
<dbReference type="RefSeq" id="WP_159546011.1">
    <property type="nucleotide sequence ID" value="NZ_CP047156.1"/>
</dbReference>
<dbReference type="PANTHER" id="PTHR44942">
    <property type="entry name" value="METHYLTRANSF_11 DOMAIN-CONTAINING PROTEIN"/>
    <property type="match status" value="1"/>
</dbReference>
<evidence type="ECO:0000313" key="6">
    <source>
        <dbReference type="Proteomes" id="UP000463857"/>
    </source>
</evidence>
<keyword evidence="6" id="KW-1185">Reference proteome</keyword>
<evidence type="ECO:0000256" key="3">
    <source>
        <dbReference type="ARBA" id="ARBA00022679"/>
    </source>
</evidence>
<keyword evidence="3 5" id="KW-0808">Transferase</keyword>
<dbReference type="GO" id="GO:0008757">
    <property type="term" value="F:S-adenosylmethionine-dependent methyltransferase activity"/>
    <property type="evidence" value="ECO:0007669"/>
    <property type="project" value="InterPro"/>
</dbReference>
<reference evidence="5 6" key="1">
    <citation type="journal article" date="2018" name="Int. J. Syst. Evol. Microbiol.">
        <title>Epidermidibacterium keratini gen. nov., sp. nov., a member of the family Sporichthyaceae, isolated from keratin epidermis.</title>
        <authorList>
            <person name="Lee D.G."/>
            <person name="Trujillo M.E."/>
            <person name="Kang S."/>
            <person name="Nam J.J."/>
            <person name="Kim Y.J."/>
        </authorList>
    </citation>
    <scope>NUCLEOTIDE SEQUENCE [LARGE SCALE GENOMIC DNA]</scope>
    <source>
        <strain evidence="5 6">EPI-7</strain>
    </source>
</reference>
<dbReference type="GO" id="GO:0032259">
    <property type="term" value="P:methylation"/>
    <property type="evidence" value="ECO:0007669"/>
    <property type="project" value="UniProtKB-KW"/>
</dbReference>
<proteinExistence type="inferred from homology"/>
<dbReference type="CDD" id="cd02440">
    <property type="entry name" value="AdoMet_MTases"/>
    <property type="match status" value="1"/>
</dbReference>
<gene>
    <name evidence="5" type="ORF">EK0264_12275</name>
</gene>
<comment type="similarity">
    <text evidence="1">Belongs to the methyltransferase superfamily.</text>
</comment>
<keyword evidence="2 5" id="KW-0489">Methyltransferase</keyword>
<evidence type="ECO:0000256" key="2">
    <source>
        <dbReference type="ARBA" id="ARBA00022603"/>
    </source>
</evidence>
<dbReference type="Proteomes" id="UP000463857">
    <property type="component" value="Chromosome"/>
</dbReference>
<name>A0A7L4YPB1_9ACTN</name>
<protein>
    <submittedName>
        <fullName evidence="5">Methyltransferase domain-containing protein</fullName>
    </submittedName>
</protein>
<accession>A0A7L4YPB1</accession>
<dbReference type="InterPro" id="IPR013216">
    <property type="entry name" value="Methyltransf_11"/>
</dbReference>
<dbReference type="OrthoDB" id="9797252at2"/>
<dbReference type="InParanoid" id="A0A7L4YPB1"/>
<evidence type="ECO:0000256" key="1">
    <source>
        <dbReference type="ARBA" id="ARBA00008361"/>
    </source>
</evidence>
<dbReference type="EMBL" id="CP047156">
    <property type="protein sequence ID" value="QHC00986.1"/>
    <property type="molecule type" value="Genomic_DNA"/>
</dbReference>
<dbReference type="FunCoup" id="A0A7L4YPB1">
    <property type="interactions" value="9"/>
</dbReference>
<dbReference type="SUPFAM" id="SSF53335">
    <property type="entry name" value="S-adenosyl-L-methionine-dependent methyltransferases"/>
    <property type="match status" value="1"/>
</dbReference>
<evidence type="ECO:0000259" key="4">
    <source>
        <dbReference type="Pfam" id="PF08241"/>
    </source>
</evidence>
<sequence>MADVADDSDPVERDQDWRDRFRMSFGASAAEYDRVRPGFPAEALDWIVPDRARDAVDVGAGTGKFTRLLVDHGLRVSAVEPDAGMLAQLHAVLPKVPVSEGSGERIPLPDASADLVTFAQSWHWVDPVAGSLEVGRVLRPGGRIAMIWNVHEEYATDWMIQAQRVESRRWVELRESPGQLPPLHEPFGEVEFRRFEWTETLSKQDFIDRIFTHSAYLILDEDAQVREREWTTNVLDTHPDVADLDVLEIRHATDCFRATRG</sequence>
<dbReference type="InterPro" id="IPR051052">
    <property type="entry name" value="Diverse_substrate_MTase"/>
</dbReference>
<dbReference type="KEGG" id="eke:EK0264_12275"/>
<organism evidence="5 6">
    <name type="scientific">Epidermidibacterium keratini</name>
    <dbReference type="NCBI Taxonomy" id="1891644"/>
    <lineage>
        <taxon>Bacteria</taxon>
        <taxon>Bacillati</taxon>
        <taxon>Actinomycetota</taxon>
        <taxon>Actinomycetes</taxon>
        <taxon>Sporichthyales</taxon>
        <taxon>Sporichthyaceae</taxon>
        <taxon>Epidermidibacterium</taxon>
    </lineage>
</organism>
<dbReference type="InterPro" id="IPR029063">
    <property type="entry name" value="SAM-dependent_MTases_sf"/>
</dbReference>
<feature type="domain" description="Methyltransferase type 11" evidence="4">
    <location>
        <begin position="56"/>
        <end position="145"/>
    </location>
</feature>